<dbReference type="InterPro" id="IPR031968">
    <property type="entry name" value="VASt"/>
</dbReference>
<evidence type="ECO:0000256" key="2">
    <source>
        <dbReference type="ARBA" id="ARBA00023136"/>
    </source>
</evidence>
<feature type="region of interest" description="Disordered" evidence="4">
    <location>
        <begin position="199"/>
        <end position="240"/>
    </location>
</feature>
<gene>
    <name evidence="7" type="ORF">CYCCA115_LOCUS22443</name>
</gene>
<dbReference type="PROSITE" id="PS50157">
    <property type="entry name" value="ZINC_FINGER_C2H2_2"/>
    <property type="match status" value="1"/>
</dbReference>
<keyword evidence="3" id="KW-0862">Zinc</keyword>
<dbReference type="PROSITE" id="PS00028">
    <property type="entry name" value="ZINC_FINGER_C2H2_1"/>
    <property type="match status" value="1"/>
</dbReference>
<comment type="caution">
    <text evidence="7">The sequence shown here is derived from an EMBL/GenBank/DDBJ whole genome shotgun (WGS) entry which is preliminary data.</text>
</comment>
<evidence type="ECO:0008006" key="9">
    <source>
        <dbReference type="Google" id="ProtNLM"/>
    </source>
</evidence>
<proteinExistence type="predicted"/>
<evidence type="ECO:0000313" key="8">
    <source>
        <dbReference type="Proteomes" id="UP001295423"/>
    </source>
</evidence>
<accession>A0AAD2GC86</accession>
<protein>
    <recommendedName>
        <fullName evidence="9">C2H2-type domain-containing protein</fullName>
    </recommendedName>
</protein>
<keyword evidence="3" id="KW-0863">Zinc-finger</keyword>
<evidence type="ECO:0000256" key="4">
    <source>
        <dbReference type="SAM" id="MobiDB-lite"/>
    </source>
</evidence>
<sequence>MEQQEEELNHSRHAHFAISLTKRNSRDFAKEDARKAVHDAINRAYENALATSDHSGSAMEDDSIGSFLVNLDSTNNSHEKAIDRGVRLGSVAVNESERLEFLSSRRQLFLEDPEQTPDRTGTTVLSGSTTKSSLKWFRRRKKKREKEELEKPEEAWMCGVCSKMFSSYNAAEKHEDYHIKEVLTDLGWTGEGNNVSPNFFGSNGMSSLNEMKNSGARKRSPKEDRNQRKQQRGPDVLRLSSPIRPHKRATSVQPFTPALKRNKGVAQRRYSNGSFIDEELEDDEYKVAAGIGVPRAMTPIREAEDHRFLENIGGHDVVPLLLADEALVDVCRKAESLGLLTNSEQDAEFEIECLAKDKAYYDLLFERQTKRKRDRTYRFRREGTSAISVVQNKFVDAYQLMKEGKTKRGNTTLDYYTRKLKGNDPTELVIDHTRNTLYVNVMVKESIKVVRHELERLAKKRWEEKQKKNGEETDIQRKRFQKFRAAAQDNLVKLAGYALASDFTPRRIAVQLSNDLYRLLTPRLKRRGVVIETEIEYRVGPYFVLAVNILNVHWRRLVRVAYRDVAERRAKWKREQESEDPKEKKKTRTAGIVETCVRLTRLTRIEVLAQVLAWMYHLHWVVFTPICFILYQLFPKTFRTYFLSSVADEIFYYVEQKGMQMDIGIRGASTQAAFMLSALREMRADGREQKKKLQEGDSGAAGIILGPLLGPAIKGDSGAAPPKPAGFEIPSNFENVGLELDVPVGFKRLRWALMSSTSTFMEEAVFRTESKYENITFGTWSKHDDAIGLPTPPKEVSESDFIGAEKEFSYLMPKSAFVKANMAYETAYIEAYNDYCFCLKKKALTPEVPYGSSFVAWTKIIVINNGNGSSRLICSVEPEFPNGPPLIARQIQSGMKAGVGELFVKIAETITKYAEQFP</sequence>
<dbReference type="InterPro" id="IPR013087">
    <property type="entry name" value="Znf_C2H2_type"/>
</dbReference>
<feature type="compositionally biased region" description="Polar residues" evidence="4">
    <location>
        <begin position="199"/>
        <end position="212"/>
    </location>
</feature>
<dbReference type="Pfam" id="PF16016">
    <property type="entry name" value="VASt"/>
    <property type="match status" value="1"/>
</dbReference>
<dbReference type="EMBL" id="CAKOGP040002313">
    <property type="protein sequence ID" value="CAJ1966860.1"/>
    <property type="molecule type" value="Genomic_DNA"/>
</dbReference>
<evidence type="ECO:0000256" key="3">
    <source>
        <dbReference type="PROSITE-ProRule" id="PRU00042"/>
    </source>
</evidence>
<evidence type="ECO:0000313" key="7">
    <source>
        <dbReference type="EMBL" id="CAJ1966860.1"/>
    </source>
</evidence>
<comment type="subcellular location">
    <subcellularLocation>
        <location evidence="1">Membrane</location>
    </subcellularLocation>
</comment>
<keyword evidence="2" id="KW-0472">Membrane</keyword>
<organism evidence="7 8">
    <name type="scientific">Cylindrotheca closterium</name>
    <dbReference type="NCBI Taxonomy" id="2856"/>
    <lineage>
        <taxon>Eukaryota</taxon>
        <taxon>Sar</taxon>
        <taxon>Stramenopiles</taxon>
        <taxon>Ochrophyta</taxon>
        <taxon>Bacillariophyta</taxon>
        <taxon>Bacillariophyceae</taxon>
        <taxon>Bacillariophycidae</taxon>
        <taxon>Bacillariales</taxon>
        <taxon>Bacillariaceae</taxon>
        <taxon>Cylindrotheca</taxon>
    </lineage>
</organism>
<dbReference type="Proteomes" id="UP001295423">
    <property type="component" value="Unassembled WGS sequence"/>
</dbReference>
<feature type="domain" description="VASt" evidence="6">
    <location>
        <begin position="733"/>
        <end position="918"/>
    </location>
</feature>
<dbReference type="GO" id="GO:0008270">
    <property type="term" value="F:zinc ion binding"/>
    <property type="evidence" value="ECO:0007669"/>
    <property type="project" value="UniProtKB-KW"/>
</dbReference>
<reference evidence="7" key="1">
    <citation type="submission" date="2023-08" db="EMBL/GenBank/DDBJ databases">
        <authorList>
            <person name="Audoor S."/>
            <person name="Bilcke G."/>
        </authorList>
    </citation>
    <scope>NUCLEOTIDE SEQUENCE</scope>
</reference>
<evidence type="ECO:0000259" key="6">
    <source>
        <dbReference type="PROSITE" id="PS51778"/>
    </source>
</evidence>
<keyword evidence="3" id="KW-0479">Metal-binding</keyword>
<dbReference type="PROSITE" id="PS51778">
    <property type="entry name" value="VAST"/>
    <property type="match status" value="1"/>
</dbReference>
<feature type="domain" description="C2H2-type" evidence="5">
    <location>
        <begin position="156"/>
        <end position="183"/>
    </location>
</feature>
<dbReference type="AlphaFoldDB" id="A0AAD2GC86"/>
<name>A0AAD2GC86_9STRA</name>
<dbReference type="GO" id="GO:0016020">
    <property type="term" value="C:membrane"/>
    <property type="evidence" value="ECO:0007669"/>
    <property type="project" value="UniProtKB-SubCell"/>
</dbReference>
<evidence type="ECO:0000259" key="5">
    <source>
        <dbReference type="PROSITE" id="PS50157"/>
    </source>
</evidence>
<keyword evidence="8" id="KW-1185">Reference proteome</keyword>
<evidence type="ECO:0000256" key="1">
    <source>
        <dbReference type="ARBA" id="ARBA00004370"/>
    </source>
</evidence>